<organism evidence="1 2">
    <name type="scientific">Sphingobacterium kyonggiense</name>
    <dbReference type="NCBI Taxonomy" id="714075"/>
    <lineage>
        <taxon>Bacteria</taxon>
        <taxon>Pseudomonadati</taxon>
        <taxon>Bacteroidota</taxon>
        <taxon>Sphingobacteriia</taxon>
        <taxon>Sphingobacteriales</taxon>
        <taxon>Sphingobacteriaceae</taxon>
        <taxon>Sphingobacterium</taxon>
    </lineage>
</organism>
<accession>A0ABP7Z1Q0</accession>
<dbReference type="RefSeq" id="WP_344675558.1">
    <property type="nucleotide sequence ID" value="NZ_BAAAZI010000012.1"/>
</dbReference>
<reference evidence="2" key="1">
    <citation type="journal article" date="2019" name="Int. J. Syst. Evol. Microbiol.">
        <title>The Global Catalogue of Microorganisms (GCM) 10K type strain sequencing project: providing services to taxonomists for standard genome sequencing and annotation.</title>
        <authorList>
            <consortium name="The Broad Institute Genomics Platform"/>
            <consortium name="The Broad Institute Genome Sequencing Center for Infectious Disease"/>
            <person name="Wu L."/>
            <person name="Ma J."/>
        </authorList>
    </citation>
    <scope>NUCLEOTIDE SEQUENCE [LARGE SCALE GENOMIC DNA]</scope>
    <source>
        <strain evidence="2">JCM 16704</strain>
    </source>
</reference>
<evidence type="ECO:0000313" key="2">
    <source>
        <dbReference type="Proteomes" id="UP001500101"/>
    </source>
</evidence>
<comment type="caution">
    <text evidence="1">The sequence shown here is derived from an EMBL/GenBank/DDBJ whole genome shotgun (WGS) entry which is preliminary data.</text>
</comment>
<proteinExistence type="predicted"/>
<dbReference type="EMBL" id="BAAAZI010000012">
    <property type="protein sequence ID" value="GAA4145528.1"/>
    <property type="molecule type" value="Genomic_DNA"/>
</dbReference>
<evidence type="ECO:0000313" key="1">
    <source>
        <dbReference type="EMBL" id="GAA4145528.1"/>
    </source>
</evidence>
<dbReference type="InterPro" id="IPR036188">
    <property type="entry name" value="FAD/NAD-bd_sf"/>
</dbReference>
<keyword evidence="2" id="KW-1185">Reference proteome</keyword>
<name>A0ABP7Z1Q0_9SPHI</name>
<dbReference type="Gene3D" id="3.50.50.60">
    <property type="entry name" value="FAD/NAD(P)-binding domain"/>
    <property type="match status" value="1"/>
</dbReference>
<dbReference type="Proteomes" id="UP001500101">
    <property type="component" value="Unassembled WGS sequence"/>
</dbReference>
<protein>
    <submittedName>
        <fullName evidence="1">NAD(P)/FAD-dependent oxidoreductase</fullName>
    </submittedName>
</protein>
<dbReference type="PANTHER" id="PTHR10668:SF105">
    <property type="entry name" value="DEHYDROGENASE-RELATED"/>
    <property type="match status" value="1"/>
</dbReference>
<gene>
    <name evidence="1" type="ORF">GCM10022216_29520</name>
</gene>
<dbReference type="Pfam" id="PF13450">
    <property type="entry name" value="NAD_binding_8"/>
    <property type="match status" value="1"/>
</dbReference>
<dbReference type="PRINTS" id="PR00411">
    <property type="entry name" value="PNDRDTASEI"/>
</dbReference>
<dbReference type="PANTHER" id="PTHR10668">
    <property type="entry name" value="PHYTOENE DEHYDROGENASE"/>
    <property type="match status" value="1"/>
</dbReference>
<sequence length="475" mass="52041">MKKYDAIIVGSGPNGFSAAIRLQLAGLSTLLVEGSDKIGGGMRTSELTLSGYHHDVCSAVHPMFFGSPFFDALPLADHGLKFMEAKYPLAHPLDDAPAVLLHRSMEEMTDVLGQDFSEYQALLSEVVYKWPSLAADVFGPLQVPHHPLLMAEFGLKALASASYIAKRFERMETRALWAGLVAHGMQPLDRLGTSAIGLVLGGMAHRSGWPIAIGGSQAISDALTAYYQDLGGEILLNHWLEDVRDLPQHELLFLNMSPRQVLQVKGLDLKLGYRKQLEKYRYGMGVFKIDWALSDPTPFRDLACQQAATVHLGGTFEDIAASELDAFRGRMNAKPYVLFSQPSVFDSSRAPAGKHTGWAYCHVPLGSEQDCTELIERQIERFAPGFRDTILGRSTMNAQQMESYNPNYVGGDISGGIMDLGQMFTRPSFSLTPYRTSNPKVYITSSSTPPGGGVHGMCGYHAAHTALKDHYSPLK</sequence>
<dbReference type="SUPFAM" id="SSF51905">
    <property type="entry name" value="FAD/NAD(P)-binding domain"/>
    <property type="match status" value="1"/>
</dbReference>